<dbReference type="EMBL" id="CP158568">
    <property type="protein sequence ID" value="XBY44936.1"/>
    <property type="molecule type" value="Genomic_DNA"/>
</dbReference>
<accession>A0AAU7XAR6</accession>
<sequence>MPDPASGSAVAVADTPPRPQKLDDLMLAMDVVDTLRHQDMLVARELDEDAREAALVERLRALYKSQGIEVPDRVIQEGVKALKEARFVYTPPPPSLGRTLATLWVERAIWGKRAGIAAVVVVLLGGAYWATVVRPASKAAAEIATVLPNELKRAYDTALAEAKVPAAKTRADQLLADGREALSKKDPGAARKAVTGLDALTDQLKQVYTLRIVTRQGEQSGVFRVPRGNPGQRNYYLVVEPVTPDGKTLSFPITSEEDGKTKTVSKWAVRVPQATYDQVRRDKADDGIIQNTTLGEKRRGALGVDWSMPVQGGTITEW</sequence>
<dbReference type="InterPro" id="IPR045964">
    <property type="entry name" value="DUF6384"/>
</dbReference>
<dbReference type="Pfam" id="PF19911">
    <property type="entry name" value="DUF6384"/>
    <property type="match status" value="1"/>
</dbReference>
<proteinExistence type="predicted"/>
<dbReference type="AlphaFoldDB" id="A0AAU7XAR6"/>
<name>A0AAU7XAR6_9HYPH</name>
<reference evidence="1" key="1">
    <citation type="submission" date="2024-06" db="EMBL/GenBank/DDBJ databases">
        <title>Methylostella associata gen. nov., sp. nov., a novel Ancalomicrobiaceae-affiliated facultatively methylotrophic bacteria that feed on methanotrophs of the genus Methylococcus.</title>
        <authorList>
            <person name="Saltykova V."/>
            <person name="Danilova O.V."/>
            <person name="Oshkin I.Y."/>
            <person name="Belova S.E."/>
            <person name="Pimenov N.V."/>
            <person name="Dedysh S.N."/>
        </authorList>
    </citation>
    <scope>NUCLEOTIDE SEQUENCE</scope>
    <source>
        <strain evidence="1">S20</strain>
    </source>
</reference>
<dbReference type="RefSeq" id="WP_407050028.1">
    <property type="nucleotide sequence ID" value="NZ_CP158568.1"/>
</dbReference>
<gene>
    <name evidence="1" type="ORF">ABS361_01120</name>
</gene>
<dbReference type="KEGG" id="mflg:ABS361_01120"/>
<evidence type="ECO:0000313" key="1">
    <source>
        <dbReference type="EMBL" id="XBY44936.1"/>
    </source>
</evidence>
<protein>
    <submittedName>
        <fullName evidence="1">DUF6384 family protein</fullName>
    </submittedName>
</protein>
<organism evidence="1">
    <name type="scientific">Methyloraptor flagellatus</name>
    <dbReference type="NCBI Taxonomy" id="3162530"/>
    <lineage>
        <taxon>Bacteria</taxon>
        <taxon>Pseudomonadati</taxon>
        <taxon>Pseudomonadota</taxon>
        <taxon>Alphaproteobacteria</taxon>
        <taxon>Hyphomicrobiales</taxon>
        <taxon>Ancalomicrobiaceae</taxon>
        <taxon>Methyloraptor</taxon>
    </lineage>
</organism>